<dbReference type="PANTHER" id="PTHR12126:SF11">
    <property type="entry name" value="NADH DEHYDROGENASE [UBIQUINONE] 1 ALPHA SUBCOMPLEX SUBUNIT 9, MITOCHONDRIAL"/>
    <property type="match status" value="1"/>
</dbReference>
<evidence type="ECO:0000259" key="1">
    <source>
        <dbReference type="Pfam" id="PF01370"/>
    </source>
</evidence>
<dbReference type="GO" id="GO:0044877">
    <property type="term" value="F:protein-containing complex binding"/>
    <property type="evidence" value="ECO:0007669"/>
    <property type="project" value="TreeGrafter"/>
</dbReference>
<dbReference type="InterPro" id="IPR051207">
    <property type="entry name" value="ComplexI_NDUFA9_subunit"/>
</dbReference>
<feature type="domain" description="NAD-dependent epimerase/dehydratase" evidence="1">
    <location>
        <begin position="3"/>
        <end position="212"/>
    </location>
</feature>
<name>A0A2A9HIC7_TEPT2</name>
<dbReference type="CDD" id="cd05271">
    <property type="entry name" value="NDUFA9_like_SDR_a"/>
    <property type="match status" value="1"/>
</dbReference>
<dbReference type="RefSeq" id="WP_098503955.1">
    <property type="nucleotide sequence ID" value="NZ_PDJQ01000001.1"/>
</dbReference>
<dbReference type="Gene3D" id="3.40.50.720">
    <property type="entry name" value="NAD(P)-binding Rossmann-like Domain"/>
    <property type="match status" value="1"/>
</dbReference>
<sequence>MKIAVAGGTGFLGRSITKALLDAGHDVVVGSRRRPEKAPLDPRAKWVAADVTAPETLSALLAGADAVVDAVQFPNSPIENPKKGYTFERIDLGGTRNLVDAAKAAGTPLFIGLSGVGAAEHAPYHWQRFKWEEEQHIVASGVPYVVFRPSWVYGPGDVSLNRFLSFAKFLPFVPVIGNGKTRINPLYVEDLAAHVVAAVQKPEARGRIFEIGGPEVLTMDDVIRTALRVSGRRRLLLHSPKPVMKLVASVAQLAPGRPLTPDAIDFITMDGVADTSSLREVFGLRLTPLEEGLAAYLKR</sequence>
<evidence type="ECO:0000313" key="3">
    <source>
        <dbReference type="Proteomes" id="UP000223071"/>
    </source>
</evidence>
<dbReference type="AlphaFoldDB" id="A0A2A9HIC7"/>
<evidence type="ECO:0000313" key="2">
    <source>
        <dbReference type="EMBL" id="PFG74579.1"/>
    </source>
</evidence>
<gene>
    <name evidence="2" type="ORF">A9A59_1815</name>
</gene>
<keyword evidence="3" id="KW-1185">Reference proteome</keyword>
<dbReference type="Pfam" id="PF01370">
    <property type="entry name" value="Epimerase"/>
    <property type="match status" value="1"/>
</dbReference>
<dbReference type="Proteomes" id="UP000223071">
    <property type="component" value="Unassembled WGS sequence"/>
</dbReference>
<reference evidence="2 3" key="1">
    <citation type="submission" date="2017-09" db="EMBL/GenBank/DDBJ databases">
        <title>Sequencing the genomes of two abundant thermophiles in Great Basin hot springs: Thermocrinis jamiesonii and novel Chloroflexi Thermoflexus hugenholtzii.</title>
        <authorList>
            <person name="Hedlund B."/>
        </authorList>
    </citation>
    <scope>NUCLEOTIDE SEQUENCE [LARGE SCALE GENOMIC DNA]</scope>
    <source>
        <strain evidence="2 3">G233</strain>
    </source>
</reference>
<dbReference type="SUPFAM" id="SSF51735">
    <property type="entry name" value="NAD(P)-binding Rossmann-fold domains"/>
    <property type="match status" value="1"/>
</dbReference>
<comment type="caution">
    <text evidence="2">The sequence shown here is derived from an EMBL/GenBank/DDBJ whole genome shotgun (WGS) entry which is preliminary data.</text>
</comment>
<dbReference type="InterPro" id="IPR001509">
    <property type="entry name" value="Epimerase_deHydtase"/>
</dbReference>
<organism evidence="2 3">
    <name type="scientific">Tepidiforma thermophila (strain KCTC 52669 / CGMCC 1.13589 / G233)</name>
    <dbReference type="NCBI Taxonomy" id="2761530"/>
    <lineage>
        <taxon>Bacteria</taxon>
        <taxon>Bacillati</taxon>
        <taxon>Chloroflexota</taxon>
        <taxon>Tepidiformia</taxon>
        <taxon>Tepidiformales</taxon>
        <taxon>Tepidiformaceae</taxon>
        <taxon>Tepidiforma</taxon>
    </lineage>
</organism>
<protein>
    <submittedName>
        <fullName evidence="2">NADH dehydrogenase</fullName>
    </submittedName>
</protein>
<dbReference type="InterPro" id="IPR036291">
    <property type="entry name" value="NAD(P)-bd_dom_sf"/>
</dbReference>
<proteinExistence type="predicted"/>
<accession>A0A2A9HIC7</accession>
<dbReference type="PANTHER" id="PTHR12126">
    <property type="entry name" value="NADH-UBIQUINONE OXIDOREDUCTASE 39 KDA SUBUNIT-RELATED"/>
    <property type="match status" value="1"/>
</dbReference>
<dbReference type="EMBL" id="PDJQ01000001">
    <property type="protein sequence ID" value="PFG74579.1"/>
    <property type="molecule type" value="Genomic_DNA"/>
</dbReference>